<evidence type="ECO:0000256" key="3">
    <source>
        <dbReference type="ARBA" id="ARBA00022679"/>
    </source>
</evidence>
<evidence type="ECO:0000256" key="1">
    <source>
        <dbReference type="ARBA" id="ARBA00022450"/>
    </source>
</evidence>
<accession>A0A2S9XYH2</accession>
<dbReference type="InterPro" id="IPR001227">
    <property type="entry name" value="Ac_transferase_dom_sf"/>
</dbReference>
<dbReference type="GO" id="GO:0005737">
    <property type="term" value="C:cytoplasm"/>
    <property type="evidence" value="ECO:0007669"/>
    <property type="project" value="TreeGrafter"/>
</dbReference>
<keyword evidence="2" id="KW-0597">Phosphoprotein</keyword>
<evidence type="ECO:0000256" key="2">
    <source>
        <dbReference type="ARBA" id="ARBA00022553"/>
    </source>
</evidence>
<dbReference type="GO" id="GO:0031177">
    <property type="term" value="F:phosphopantetheine binding"/>
    <property type="evidence" value="ECO:0007669"/>
    <property type="project" value="InterPro"/>
</dbReference>
<reference evidence="14 15" key="1">
    <citation type="submission" date="2018-03" db="EMBL/GenBank/DDBJ databases">
        <title>Draft Genome Sequences of the Obligatory Marine Myxobacteria Enhygromyxa salina SWB005.</title>
        <authorList>
            <person name="Poehlein A."/>
            <person name="Moghaddam J.A."/>
            <person name="Harms H."/>
            <person name="Alanjari M."/>
            <person name="Koenig G.M."/>
            <person name="Daniel R."/>
            <person name="Schaeberle T.F."/>
        </authorList>
    </citation>
    <scope>NUCLEOTIDE SEQUENCE [LARGE SCALE GENOMIC DNA]</scope>
    <source>
        <strain evidence="14 15">SWB005</strain>
    </source>
</reference>
<dbReference type="Pfam" id="PF16197">
    <property type="entry name" value="KAsynt_C_assoc"/>
    <property type="match status" value="1"/>
</dbReference>
<proteinExistence type="predicted"/>
<dbReference type="InterPro" id="IPR014030">
    <property type="entry name" value="Ketoacyl_synth_N"/>
</dbReference>
<keyword evidence="3 14" id="KW-0808">Transferase</keyword>
<evidence type="ECO:0000259" key="13">
    <source>
        <dbReference type="PROSITE" id="PS52019"/>
    </source>
</evidence>
<dbReference type="FunFam" id="3.40.366.10:FF:000002">
    <property type="entry name" value="Probable polyketide synthase 2"/>
    <property type="match status" value="1"/>
</dbReference>
<dbReference type="Gene3D" id="3.40.366.10">
    <property type="entry name" value="Malonyl-Coenzyme A Acyl Carrier Protein, domain 2"/>
    <property type="match status" value="1"/>
</dbReference>
<dbReference type="Proteomes" id="UP000237968">
    <property type="component" value="Unassembled WGS sequence"/>
</dbReference>
<dbReference type="InterPro" id="IPR032821">
    <property type="entry name" value="PKS_assoc"/>
</dbReference>
<dbReference type="GO" id="GO:0006633">
    <property type="term" value="P:fatty acid biosynthetic process"/>
    <property type="evidence" value="ECO:0007669"/>
    <property type="project" value="InterPro"/>
</dbReference>
<dbReference type="FunFam" id="3.40.50.720:FF:000209">
    <property type="entry name" value="Polyketide synthase Pks12"/>
    <property type="match status" value="1"/>
</dbReference>
<dbReference type="PROSITE" id="PS52004">
    <property type="entry name" value="KS3_2"/>
    <property type="match status" value="1"/>
</dbReference>
<dbReference type="Pfam" id="PF00107">
    <property type="entry name" value="ADH_zinc_N"/>
    <property type="match status" value="1"/>
</dbReference>
<dbReference type="InterPro" id="IPR009081">
    <property type="entry name" value="PP-bd_ACP"/>
</dbReference>
<dbReference type="InterPro" id="IPR036736">
    <property type="entry name" value="ACP-like_sf"/>
</dbReference>
<dbReference type="Gene3D" id="3.40.50.720">
    <property type="entry name" value="NAD(P)-binding Rossmann-like Domain"/>
    <property type="match status" value="3"/>
</dbReference>
<keyword evidence="5" id="KW-0511">Multifunctional enzyme</keyword>
<dbReference type="InterPro" id="IPR020843">
    <property type="entry name" value="ER"/>
</dbReference>
<dbReference type="Gene3D" id="3.40.47.10">
    <property type="match status" value="1"/>
</dbReference>
<feature type="region of interest" description="N-terminal hotdog fold" evidence="8">
    <location>
        <begin position="936"/>
        <end position="1059"/>
    </location>
</feature>
<dbReference type="SMART" id="SM00825">
    <property type="entry name" value="PKS_KS"/>
    <property type="match status" value="1"/>
</dbReference>
<dbReference type="PANTHER" id="PTHR43775">
    <property type="entry name" value="FATTY ACID SYNTHASE"/>
    <property type="match status" value="1"/>
</dbReference>
<evidence type="ECO:0000256" key="10">
    <source>
        <dbReference type="SAM" id="MobiDB-lite"/>
    </source>
</evidence>
<dbReference type="SMART" id="SM00829">
    <property type="entry name" value="PKS_ER"/>
    <property type="match status" value="1"/>
</dbReference>
<feature type="domain" description="Carrier" evidence="11">
    <location>
        <begin position="2075"/>
        <end position="2156"/>
    </location>
</feature>
<evidence type="ECO:0000256" key="4">
    <source>
        <dbReference type="ARBA" id="ARBA00022857"/>
    </source>
</evidence>
<dbReference type="CDD" id="cd08955">
    <property type="entry name" value="KR_2_FAS_SDR_x"/>
    <property type="match status" value="1"/>
</dbReference>
<evidence type="ECO:0000256" key="6">
    <source>
        <dbReference type="ARBA" id="ARBA00023315"/>
    </source>
</evidence>
<dbReference type="Pfam" id="PF14765">
    <property type="entry name" value="PS-DH"/>
    <property type="match status" value="1"/>
</dbReference>
<dbReference type="Pfam" id="PF08659">
    <property type="entry name" value="KR"/>
    <property type="match status" value="1"/>
</dbReference>
<dbReference type="InterPro" id="IPR014043">
    <property type="entry name" value="Acyl_transferase_dom"/>
</dbReference>
<dbReference type="SMART" id="SM01294">
    <property type="entry name" value="PKS_PP_betabranch"/>
    <property type="match status" value="1"/>
</dbReference>
<dbReference type="InterPro" id="IPR013968">
    <property type="entry name" value="PKS_KR"/>
</dbReference>
<protein>
    <submittedName>
        <fullName evidence="14">Phthiocerol synthesis polyketide synthase type I PpsC</fullName>
        <ecNumber evidence="14">2.3.1.41</ecNumber>
    </submittedName>
</protein>
<dbReference type="InterPro" id="IPR013154">
    <property type="entry name" value="ADH-like_N"/>
</dbReference>
<keyword evidence="6 14" id="KW-0012">Acyltransferase</keyword>
<dbReference type="CDD" id="cd00833">
    <property type="entry name" value="PKS"/>
    <property type="match status" value="1"/>
</dbReference>
<dbReference type="GO" id="GO:0071770">
    <property type="term" value="P:DIM/DIP cell wall layer assembly"/>
    <property type="evidence" value="ECO:0007669"/>
    <property type="project" value="TreeGrafter"/>
</dbReference>
<keyword evidence="4" id="KW-0521">NADP</keyword>
<dbReference type="Gene3D" id="3.90.180.10">
    <property type="entry name" value="Medium-chain alcohol dehydrogenases, catalytic domain"/>
    <property type="match status" value="1"/>
</dbReference>
<feature type="region of interest" description="Disordered" evidence="10">
    <location>
        <begin position="457"/>
        <end position="478"/>
    </location>
</feature>
<dbReference type="GO" id="GO:0004312">
    <property type="term" value="F:fatty acid synthase activity"/>
    <property type="evidence" value="ECO:0007669"/>
    <property type="project" value="TreeGrafter"/>
</dbReference>
<dbReference type="SUPFAM" id="SSF53901">
    <property type="entry name" value="Thiolase-like"/>
    <property type="match status" value="1"/>
</dbReference>
<dbReference type="InterPro" id="IPR013149">
    <property type="entry name" value="ADH-like_C"/>
</dbReference>
<dbReference type="SUPFAM" id="SSF51735">
    <property type="entry name" value="NAD(P)-binding Rossmann-fold domains"/>
    <property type="match status" value="3"/>
</dbReference>
<dbReference type="CDD" id="cd05195">
    <property type="entry name" value="enoyl_red"/>
    <property type="match status" value="1"/>
</dbReference>
<sequence>MSEAGEQKLRVYLERATTALRQTKQRLEEIEAKQNEAIAIVGMACRFPGGVRTPEQLWELLDEGRDAVTPLPTDRGWDLDGLYDPDPNKVGTTYTRGGGFIDHPGLFDPGFFGISPREAAAIDPQQRLLLELSWEVLEHAGIVPESLYETNTGVFVGVCYDDYLSLAPAPEHAEDGYATLGNLYSVSSGRIAYTLGLQGPALTVDTACSTSLVTLHLACQALRKGECDLALSGGATAFSTPEPLLSFSRLKTLSPDGRCKAFSAEADGAGWAEGGGMLVLERLSDAQRNGHRVLALIRGSALNQDGRSQGLTAPNGPAQQRVIRSALANCQLSPGDVDVVEAHGTGTRLGDPIEAHALLATYGRGHEPERPLWLGSIKSNFGHTQAAAGVAGIMKLVLSMEHERLPKTLHADSPSPYIDWSDGTVELAREPKPWPRGERVRRGAVSSFGISGTNAHVIIEEPPPPEPEPEPERSRAPASGPALLLLSGKSAAALRSQASRLQEQLERRADVELRDVAYSLATTRTTFEHRAAIVSETRAQAEASLAALAAGTPEPRYVDGVANLSGKVVFVFPGQGSQWTDMAKQLLVESPVFREAIEACARALAPHTDWSLLAVLRGEPGAASLERVDVVQPVLFAIMVALAAVWRALGVIPDAVVGHSQGEIAAAHVAGALSLADAAKIVALRGRMIADELGAGAMAALSLSAEQLEPHLARFGDRLALAVDNGPTSTAVSGDPEAIDELVAALEAEGVFARKIRVTYASHCAHIESIRQPLVDVLGDLTPRAAAIPMVSTVDVKPLDGTELDANYWYRNLRQPVRFAQATEALLDSGHRLFVEISPHPVLPVALGGTFAAHDMDAAVVGTLRRNEGSLAKMMLSLGELLCQGYELDWRRLFDAHEARSVELPTYAFNRQRLWLDAPHPAAVTRSKRTVSATGQALTGPTFRMSTAPGTIFADASLSAEIPAWLGDHHVEAACLFPGAGFVELALASGRAASGAKALAVERLDLRRALVLRDDSATTIQVAASERGAGSWRVTVSEADGGDWQTLAAGWIALALDEASDAPALDEVRARHTDARDPTQLYALASRMGLNYGPAFRGVEALWLAPEGAGALARIELPEAAGRADKFMAHPALLDACFQVCLAGMLDEGEQADRDRGPAVPVRIDRVELRRPLGAGPLWCAATTEAIDDDEGQRSVAHLQLWDADGAPIARVQGLHMRPLAGAAHRGSDPLARSLLEVSWHALEASEPNPSKGACWLVLGDRHGVGARLEPRLQAHGVDVTLTTELDPLDGEGLDAALDEALRDPLAGIICLWSLDAPEMSSLAPEALLEAGRAGWAGALALVQRLAQLSLRDPPRLVLVTHRAQAPTRAATRPEQALVWGLGGSIRSEQGALRPLRVDLGELDDDDELASLAALAVSNTDEDQIVVRGPTRLAARLGHAELPAPARYQRRRAKGEPYRLEVERPGSLDSLRLVAFEPNALAPGEAEVAVEAVGVNFRDVLLATGVVPPIVSPSGNSDRVRLGFECAGTVVRVGPEVEGLELGQRVVALTDDAYATRIVLDASHVFALPDGVSTADAATLPIVHISAYYGLHHVARLRAGERVLIHSATGGVGLAALQWARHVGAKIYATAGTEAKRAWLREQGIEHVSDSRSACFATDLARWTRGEGVDVVIGAVSGDLMRKSIELLRPGGRYVDLGLRDALANAELALRPFARGLSYTLVNVGEMIVHSFARVREVFEEVLEHLRAGTLTPLPHRDAPLSEAQDVFWEMGRGRHIGKFVLTTDEPEPPVIAVEIDASQPTLSADASYLISGGLGGLGLALARWMADQGAGHLVLLGRRGVTRDEQREAIAAIEAAGTRVSVAPVDVADRPALAKIIAELPAELPLRGIVHAAGLLDDAMLVHQDVESFERVMAPKVAGAWNLHLLSAELELDFFVLYSSAASLLGSPGQANYVAANAFLDALAHHRLGRGLPALSLGWGVFSEVGLAAAADIRGARMSGRGITELSPAQGVELFGRLVSSSLTQVAPCPFDVHQWVEFYPEAASWPYLEQLLAEDARSGGEADSELLAQLEAASPAARHKLLLNLVLDELARVIRMDTAQLDPATPFAELGVDSLMGIELRNRLELTTSVQLPSTAIWTYPEPRSLAEFLAESFAESGDASEDGEADEGAEDQTTLELGDQAAAALLLEELEGLEGIIDV</sequence>
<evidence type="ECO:0000313" key="15">
    <source>
        <dbReference type="Proteomes" id="UP000237968"/>
    </source>
</evidence>
<dbReference type="SMART" id="SM00823">
    <property type="entry name" value="PKS_PP"/>
    <property type="match status" value="1"/>
</dbReference>
<dbReference type="GO" id="GO:0004315">
    <property type="term" value="F:3-oxoacyl-[acyl-carrier-protein] synthase activity"/>
    <property type="evidence" value="ECO:0007669"/>
    <property type="project" value="UniProtKB-EC"/>
</dbReference>
<dbReference type="InterPro" id="IPR057326">
    <property type="entry name" value="KR_dom"/>
</dbReference>
<dbReference type="InterPro" id="IPR020841">
    <property type="entry name" value="PKS_Beta-ketoAc_synthase_dom"/>
</dbReference>
<dbReference type="Pfam" id="PF00550">
    <property type="entry name" value="PP-binding"/>
    <property type="match status" value="1"/>
</dbReference>
<evidence type="ECO:0000259" key="11">
    <source>
        <dbReference type="PROSITE" id="PS50075"/>
    </source>
</evidence>
<dbReference type="SUPFAM" id="SSF52151">
    <property type="entry name" value="FabD/lysophospholipase-like"/>
    <property type="match status" value="1"/>
</dbReference>
<dbReference type="Pfam" id="PF00698">
    <property type="entry name" value="Acyl_transf_1"/>
    <property type="match status" value="1"/>
</dbReference>
<keyword evidence="9" id="KW-0175">Coiled coil</keyword>
<feature type="domain" description="Ketosynthase family 3 (KS3)" evidence="12">
    <location>
        <begin position="35"/>
        <end position="461"/>
    </location>
</feature>
<dbReference type="PROSITE" id="PS52019">
    <property type="entry name" value="PKS_MFAS_DH"/>
    <property type="match status" value="1"/>
</dbReference>
<dbReference type="PROSITE" id="PS00012">
    <property type="entry name" value="PHOSPHOPANTETHEINE"/>
    <property type="match status" value="1"/>
</dbReference>
<dbReference type="PROSITE" id="PS00606">
    <property type="entry name" value="KS3_1"/>
    <property type="match status" value="1"/>
</dbReference>
<comment type="caution">
    <text evidence="14">The sequence shown here is derived from an EMBL/GenBank/DDBJ whole genome shotgun (WGS) entry which is preliminary data.</text>
</comment>
<dbReference type="InterPro" id="IPR014031">
    <property type="entry name" value="Ketoacyl_synth_C"/>
</dbReference>
<dbReference type="Gene3D" id="3.30.70.3290">
    <property type="match status" value="1"/>
</dbReference>
<evidence type="ECO:0000256" key="5">
    <source>
        <dbReference type="ARBA" id="ARBA00023268"/>
    </source>
</evidence>
<dbReference type="SUPFAM" id="SSF47336">
    <property type="entry name" value="ACP-like"/>
    <property type="match status" value="1"/>
</dbReference>
<evidence type="ECO:0000313" key="14">
    <source>
        <dbReference type="EMBL" id="PRP97907.1"/>
    </source>
</evidence>
<feature type="active site" description="Proton donor; for dehydratase activity" evidence="8">
    <location>
        <position position="1135"/>
    </location>
</feature>
<dbReference type="PROSITE" id="PS50075">
    <property type="entry name" value="CARRIER"/>
    <property type="match status" value="1"/>
</dbReference>
<dbReference type="Pfam" id="PF08240">
    <property type="entry name" value="ADH_N"/>
    <property type="match status" value="1"/>
</dbReference>
<dbReference type="SMART" id="SM00822">
    <property type="entry name" value="PKS_KR"/>
    <property type="match status" value="1"/>
</dbReference>
<keyword evidence="15" id="KW-1185">Reference proteome</keyword>
<evidence type="ECO:0000259" key="12">
    <source>
        <dbReference type="PROSITE" id="PS52004"/>
    </source>
</evidence>
<dbReference type="InterPro" id="IPR016036">
    <property type="entry name" value="Malonyl_transacylase_ACP-bd"/>
</dbReference>
<dbReference type="InterPro" id="IPR011032">
    <property type="entry name" value="GroES-like_sf"/>
</dbReference>
<dbReference type="SMART" id="SM00826">
    <property type="entry name" value="PKS_DH"/>
    <property type="match status" value="1"/>
</dbReference>
<dbReference type="InterPro" id="IPR020806">
    <property type="entry name" value="PKS_PP-bd"/>
</dbReference>
<dbReference type="InterPro" id="IPR042104">
    <property type="entry name" value="PKS_dehydratase_sf"/>
</dbReference>
<dbReference type="InterPro" id="IPR050091">
    <property type="entry name" value="PKS_NRPS_Biosynth_Enz"/>
</dbReference>
<dbReference type="InterPro" id="IPR049900">
    <property type="entry name" value="PKS_mFAS_DH"/>
</dbReference>
<dbReference type="Pfam" id="PF21089">
    <property type="entry name" value="PKS_DH_N"/>
    <property type="match status" value="1"/>
</dbReference>
<dbReference type="GO" id="GO:0016491">
    <property type="term" value="F:oxidoreductase activity"/>
    <property type="evidence" value="ECO:0007669"/>
    <property type="project" value="InterPro"/>
</dbReference>
<feature type="region of interest" description="C-terminal hotdog fold" evidence="8">
    <location>
        <begin position="1073"/>
        <end position="1226"/>
    </location>
</feature>
<feature type="active site" description="Proton acceptor; for dehydratase activity" evidence="8">
    <location>
        <position position="969"/>
    </location>
</feature>
<dbReference type="GO" id="GO:0005886">
    <property type="term" value="C:plasma membrane"/>
    <property type="evidence" value="ECO:0007669"/>
    <property type="project" value="TreeGrafter"/>
</dbReference>
<dbReference type="InterPro" id="IPR006162">
    <property type="entry name" value="Ppantetheine_attach_site"/>
</dbReference>
<dbReference type="Gene3D" id="1.10.1200.10">
    <property type="entry name" value="ACP-like"/>
    <property type="match status" value="1"/>
</dbReference>
<evidence type="ECO:0000256" key="7">
    <source>
        <dbReference type="ARBA" id="ARBA00054155"/>
    </source>
</evidence>
<evidence type="ECO:0000256" key="8">
    <source>
        <dbReference type="PROSITE-ProRule" id="PRU01363"/>
    </source>
</evidence>
<gene>
    <name evidence="14" type="primary">ppsC_3</name>
    <name evidence="14" type="ORF">ENSA5_31410</name>
</gene>
<evidence type="ECO:0000256" key="9">
    <source>
        <dbReference type="SAM" id="Coils"/>
    </source>
</evidence>
<dbReference type="InterPro" id="IPR049551">
    <property type="entry name" value="PKS_DH_C"/>
</dbReference>
<dbReference type="Pfam" id="PF00109">
    <property type="entry name" value="ketoacyl-synt"/>
    <property type="match status" value="1"/>
</dbReference>
<dbReference type="SUPFAM" id="SSF55048">
    <property type="entry name" value="Probable ACP-binding domain of malonyl-CoA ACP transacylase"/>
    <property type="match status" value="1"/>
</dbReference>
<dbReference type="InterPro" id="IPR018201">
    <property type="entry name" value="Ketoacyl_synth_AS"/>
</dbReference>
<dbReference type="InterPro" id="IPR036291">
    <property type="entry name" value="NAD(P)-bd_dom_sf"/>
</dbReference>
<dbReference type="EMBL" id="PVNK01000148">
    <property type="protein sequence ID" value="PRP97907.1"/>
    <property type="molecule type" value="Genomic_DNA"/>
</dbReference>
<dbReference type="PANTHER" id="PTHR43775:SF51">
    <property type="entry name" value="INACTIVE PHENOLPHTHIOCEROL SYNTHESIS POLYKETIDE SYNTHASE TYPE I PKS1-RELATED"/>
    <property type="match status" value="1"/>
</dbReference>
<dbReference type="InterPro" id="IPR016035">
    <property type="entry name" value="Acyl_Trfase/lysoPLipase"/>
</dbReference>
<dbReference type="InterPro" id="IPR016039">
    <property type="entry name" value="Thiolase-like"/>
</dbReference>
<dbReference type="SUPFAM" id="SSF50129">
    <property type="entry name" value="GroES-like"/>
    <property type="match status" value="1"/>
</dbReference>
<comment type="function">
    <text evidence="7">Involved in production of the polyketide antibiotic thailandamide.</text>
</comment>
<dbReference type="EC" id="2.3.1.41" evidence="14"/>
<dbReference type="InterPro" id="IPR049552">
    <property type="entry name" value="PKS_DH_N"/>
</dbReference>
<dbReference type="RefSeq" id="WP_181197798.1">
    <property type="nucleotide sequence ID" value="NZ_PVNK01000148.1"/>
</dbReference>
<dbReference type="InterPro" id="IPR020807">
    <property type="entry name" value="PKS_DH"/>
</dbReference>
<feature type="coiled-coil region" evidence="9">
    <location>
        <begin position="13"/>
        <end position="40"/>
    </location>
</feature>
<feature type="domain" description="PKS/mFAS DH" evidence="13">
    <location>
        <begin position="936"/>
        <end position="1226"/>
    </location>
</feature>
<name>A0A2S9XYH2_9BACT</name>
<dbReference type="SMART" id="SM00827">
    <property type="entry name" value="PKS_AT"/>
    <property type="match status" value="1"/>
</dbReference>
<organism evidence="14 15">
    <name type="scientific">Enhygromyxa salina</name>
    <dbReference type="NCBI Taxonomy" id="215803"/>
    <lineage>
        <taxon>Bacteria</taxon>
        <taxon>Pseudomonadati</taxon>
        <taxon>Myxococcota</taxon>
        <taxon>Polyangia</taxon>
        <taxon>Nannocystales</taxon>
        <taxon>Nannocystaceae</taxon>
        <taxon>Enhygromyxa</taxon>
    </lineage>
</organism>
<keyword evidence="1" id="KW-0596">Phosphopantetheine</keyword>
<dbReference type="FunFam" id="3.40.47.10:FF:000019">
    <property type="entry name" value="Polyketide synthase type I"/>
    <property type="match status" value="1"/>
</dbReference>
<dbReference type="Gene3D" id="3.10.129.110">
    <property type="entry name" value="Polyketide synthase dehydratase"/>
    <property type="match status" value="1"/>
</dbReference>
<dbReference type="Pfam" id="PF02801">
    <property type="entry name" value="Ketoacyl-synt_C"/>
    <property type="match status" value="1"/>
</dbReference>